<evidence type="ECO:0000313" key="1">
    <source>
        <dbReference type="EMBL" id="VAW27662.1"/>
    </source>
</evidence>
<gene>
    <name evidence="1" type="ORF">MNBD_BACTEROID07-1998</name>
</gene>
<protein>
    <recommendedName>
        <fullName evidence="2">Mannosyltransferase</fullName>
    </recommendedName>
</protein>
<proteinExistence type="predicted"/>
<organism evidence="1">
    <name type="scientific">hydrothermal vent metagenome</name>
    <dbReference type="NCBI Taxonomy" id="652676"/>
    <lineage>
        <taxon>unclassified sequences</taxon>
        <taxon>metagenomes</taxon>
        <taxon>ecological metagenomes</taxon>
    </lineage>
</organism>
<name>A0A3B0UMN5_9ZZZZ</name>
<sequence>MVQASAWTFIVKMSDIHLHIVSFDVPYPANYGGVIDVFYKAKALAEIGVKVHLHCFEYGGKRAPELHKIFYDVKYYPINMSKKRLFKKRPFIIETRRSKQLLQNLLQDNYPILMEGLHSTYLLQDARLKNRKLIVRTHNIEHVYYGNLSKAEKSLIKKVYFLWEAAKLKKYENILSKANLLLTISQTDYNYFSARYKSVAYMPAFHPYTKVSSLTGSGDYILYHGNLSIPENIHAVKVLLNTVFKNLEIPFKIAGLDPPVSLKKLAATNPLAEIIANPDDKQLNELIQNAHVNILFTDQATGLKLKLLNALYNGRFVLVNNKMVSGSNLEKLCEVADTPDEMKNLLPGLMKKDFTAEMKKERQEYLQHLFSPENNVKRLIELIV</sequence>
<dbReference type="AlphaFoldDB" id="A0A3B0UMN5"/>
<evidence type="ECO:0008006" key="2">
    <source>
        <dbReference type="Google" id="ProtNLM"/>
    </source>
</evidence>
<dbReference type="Gene3D" id="3.40.50.2000">
    <property type="entry name" value="Glycogen Phosphorylase B"/>
    <property type="match status" value="2"/>
</dbReference>
<dbReference type="SUPFAM" id="SSF53756">
    <property type="entry name" value="UDP-Glycosyltransferase/glycogen phosphorylase"/>
    <property type="match status" value="1"/>
</dbReference>
<accession>A0A3B0UMN5</accession>
<reference evidence="1" key="1">
    <citation type="submission" date="2018-06" db="EMBL/GenBank/DDBJ databases">
        <authorList>
            <person name="Zhirakovskaya E."/>
        </authorList>
    </citation>
    <scope>NUCLEOTIDE SEQUENCE</scope>
</reference>
<dbReference type="EMBL" id="UOET01000143">
    <property type="protein sequence ID" value="VAW27662.1"/>
    <property type="molecule type" value="Genomic_DNA"/>
</dbReference>